<dbReference type="Proteomes" id="UP001139409">
    <property type="component" value="Unassembled WGS sequence"/>
</dbReference>
<proteinExistence type="predicted"/>
<keyword evidence="1" id="KW-0472">Membrane</keyword>
<dbReference type="EMBL" id="JAIXNE010000002">
    <property type="protein sequence ID" value="MCA6075500.1"/>
    <property type="molecule type" value="Genomic_DNA"/>
</dbReference>
<dbReference type="EMBL" id="JAIXNE010000004">
    <property type="protein sequence ID" value="MCA6077805.1"/>
    <property type="molecule type" value="Genomic_DNA"/>
</dbReference>
<keyword evidence="5" id="KW-1185">Reference proteome</keyword>
<dbReference type="RefSeq" id="WP_225698600.1">
    <property type="nucleotide sequence ID" value="NZ_JAIXNE010000002.1"/>
</dbReference>
<evidence type="ECO:0000313" key="3">
    <source>
        <dbReference type="EMBL" id="MCA6076677.1"/>
    </source>
</evidence>
<evidence type="ECO:0000313" key="2">
    <source>
        <dbReference type="EMBL" id="MCA6075500.1"/>
    </source>
</evidence>
<reference evidence="4" key="1">
    <citation type="submission" date="2021-09" db="EMBL/GenBank/DDBJ databases">
        <title>Fulvivirga sp. isolated from coastal sediment.</title>
        <authorList>
            <person name="Yu H."/>
        </authorList>
    </citation>
    <scope>NUCLEOTIDE SEQUENCE</scope>
    <source>
        <strain evidence="4">1062</strain>
    </source>
</reference>
<organism evidence="4 5">
    <name type="scientific">Fulvivirga sedimenti</name>
    <dbReference type="NCBI Taxonomy" id="2879465"/>
    <lineage>
        <taxon>Bacteria</taxon>
        <taxon>Pseudomonadati</taxon>
        <taxon>Bacteroidota</taxon>
        <taxon>Cytophagia</taxon>
        <taxon>Cytophagales</taxon>
        <taxon>Fulvivirgaceae</taxon>
        <taxon>Fulvivirga</taxon>
    </lineage>
</organism>
<keyword evidence="1" id="KW-1133">Transmembrane helix</keyword>
<gene>
    <name evidence="2" type="ORF">LDX50_11525</name>
    <name evidence="3" type="ORF">LDX50_17495</name>
    <name evidence="4" type="ORF">LDX50_23215</name>
</gene>
<evidence type="ECO:0000256" key="1">
    <source>
        <dbReference type="SAM" id="Phobius"/>
    </source>
</evidence>
<keyword evidence="1" id="KW-0812">Transmembrane</keyword>
<dbReference type="EMBL" id="JAIXNE010000003">
    <property type="protein sequence ID" value="MCA6076677.1"/>
    <property type="molecule type" value="Genomic_DNA"/>
</dbReference>
<protein>
    <submittedName>
        <fullName evidence="4">Cytochrome B</fullName>
    </submittedName>
</protein>
<name>A0A9X1HTT3_9BACT</name>
<evidence type="ECO:0000313" key="5">
    <source>
        <dbReference type="Proteomes" id="UP001139409"/>
    </source>
</evidence>
<feature type="transmembrane region" description="Helical" evidence="1">
    <location>
        <begin position="85"/>
        <end position="104"/>
    </location>
</feature>
<accession>A0A9X1HTT3</accession>
<feature type="transmembrane region" description="Helical" evidence="1">
    <location>
        <begin position="44"/>
        <end position="65"/>
    </location>
</feature>
<feature type="transmembrane region" description="Helical" evidence="1">
    <location>
        <begin position="12"/>
        <end position="32"/>
    </location>
</feature>
<evidence type="ECO:0000313" key="4">
    <source>
        <dbReference type="EMBL" id="MCA6077805.1"/>
    </source>
</evidence>
<comment type="caution">
    <text evidence="4">The sequence shown here is derived from an EMBL/GenBank/DDBJ whole genome shotgun (WGS) entry which is preliminary data.</text>
</comment>
<dbReference type="AlphaFoldDB" id="A0A9X1HTT3"/>
<feature type="transmembrane region" description="Helical" evidence="1">
    <location>
        <begin position="116"/>
        <end position="138"/>
    </location>
</feature>
<sequence length="146" mass="16684">MYSILTHTHSGLRWIVLITLLIAIGNAIGKTNGNRPFLRSDKRLSLMALVFTHLQLVLGLILYFISPKVVFSVESMSNDILRFFLVEHIFIMILAVLLITIGYSRSKRAIDEGKKFRNILVFYLLGLLLILAGIPWPFQDYGTAWF</sequence>